<sequence length="361" mass="39082">MDPATFQRRPFPLPEAVTEQEAGGGARVRKAPPTYNDGDEAECGKPNVHLHALGLDKLMRQAGGDYVTLSARWPPGCPDLSQLQPSDLTGAAAEQLEVLYSLAPQGSALWHAARQGKVTASVLGAYLGFSELTSARELGMPRYLTGHEQLDAIQRSLQRADGTAHHAENPALQWGHLHEPNCLWQVLENVRAIPGFEWVRDRMVLETGFISLPPCEDMPRLGASPDGLLLAWPGPRAMGGQPVKVALEFKSRFPFKKEPELDENGDAVYRYAPLKRFPALMLPTHYAQVQLSMLACGANTCLYMEYTVTKTNVRVVQYDAAWVDAAIGEGTVTDVEGEAAEGAAGEGARRGEGGVGGNPFV</sequence>
<dbReference type="Pfam" id="PF09588">
    <property type="entry name" value="YqaJ"/>
    <property type="match status" value="1"/>
</dbReference>
<accession>A0A150FTS1</accession>
<dbReference type="PANTHER" id="PTHR46609">
    <property type="entry name" value="EXONUCLEASE, PHAGE-TYPE/RECB, C-TERMINAL DOMAIN-CONTAINING PROTEIN"/>
    <property type="match status" value="1"/>
</dbReference>
<reference evidence="4" key="1">
    <citation type="journal article" date="2016" name="Nat. Commun.">
        <title>The Gonium pectorale genome demonstrates co-option of cell cycle regulation during the evolution of multicellularity.</title>
        <authorList>
            <person name="Hanschen E.R."/>
            <person name="Marriage T.N."/>
            <person name="Ferris P.J."/>
            <person name="Hamaji T."/>
            <person name="Toyoda A."/>
            <person name="Fujiyama A."/>
            <person name="Neme R."/>
            <person name="Noguchi H."/>
            <person name="Minakuchi Y."/>
            <person name="Suzuki M."/>
            <person name="Kawai-Toyooka H."/>
            <person name="Smith D.R."/>
            <person name="Sparks H."/>
            <person name="Anderson J."/>
            <person name="Bakaric R."/>
            <person name="Luria V."/>
            <person name="Karger A."/>
            <person name="Kirschner M.W."/>
            <person name="Durand P.M."/>
            <person name="Michod R.E."/>
            <person name="Nozaki H."/>
            <person name="Olson B.J."/>
        </authorList>
    </citation>
    <scope>NUCLEOTIDE SEQUENCE [LARGE SCALE GENOMIC DNA]</scope>
    <source>
        <strain evidence="4">NIES-2863</strain>
    </source>
</reference>
<dbReference type="GO" id="GO:0006281">
    <property type="term" value="P:DNA repair"/>
    <property type="evidence" value="ECO:0007669"/>
    <property type="project" value="UniProtKB-ARBA"/>
</dbReference>
<evidence type="ECO:0000313" key="4">
    <source>
        <dbReference type="Proteomes" id="UP000075714"/>
    </source>
</evidence>
<dbReference type="InterPro" id="IPR011335">
    <property type="entry name" value="Restrct_endonuc-II-like"/>
</dbReference>
<dbReference type="SUPFAM" id="SSF52980">
    <property type="entry name" value="Restriction endonuclease-like"/>
    <property type="match status" value="1"/>
</dbReference>
<organism evidence="3 4">
    <name type="scientific">Gonium pectorale</name>
    <name type="common">Green alga</name>
    <dbReference type="NCBI Taxonomy" id="33097"/>
    <lineage>
        <taxon>Eukaryota</taxon>
        <taxon>Viridiplantae</taxon>
        <taxon>Chlorophyta</taxon>
        <taxon>core chlorophytes</taxon>
        <taxon>Chlorophyceae</taxon>
        <taxon>CS clade</taxon>
        <taxon>Chlamydomonadales</taxon>
        <taxon>Volvocaceae</taxon>
        <taxon>Gonium</taxon>
    </lineage>
</organism>
<dbReference type="AlphaFoldDB" id="A0A150FTS1"/>
<dbReference type="Gene3D" id="3.90.320.10">
    <property type="match status" value="1"/>
</dbReference>
<proteinExistence type="predicted"/>
<feature type="region of interest" description="Disordered" evidence="1">
    <location>
        <begin position="1"/>
        <end position="38"/>
    </location>
</feature>
<feature type="domain" description="YqaJ viral recombinase" evidence="2">
    <location>
        <begin position="110"/>
        <end position="296"/>
    </location>
</feature>
<dbReference type="PANTHER" id="PTHR46609:SF6">
    <property type="entry name" value="EXONUCLEASE, PHAGE-TYPE_RECB, C-TERMINAL DOMAIN-CONTAINING PROTEIN-RELATED"/>
    <property type="match status" value="1"/>
</dbReference>
<evidence type="ECO:0000313" key="3">
    <source>
        <dbReference type="EMBL" id="KXZ41012.1"/>
    </source>
</evidence>
<dbReference type="InterPro" id="IPR011604">
    <property type="entry name" value="PDDEXK-like_dom_sf"/>
</dbReference>
<evidence type="ECO:0000259" key="2">
    <source>
        <dbReference type="Pfam" id="PF09588"/>
    </source>
</evidence>
<evidence type="ECO:0000256" key="1">
    <source>
        <dbReference type="SAM" id="MobiDB-lite"/>
    </source>
</evidence>
<dbReference type="InterPro" id="IPR051703">
    <property type="entry name" value="NF-kappa-B_Signaling_Reg"/>
</dbReference>
<dbReference type="OrthoDB" id="535128at2759"/>
<name>A0A150FTS1_GONPE</name>
<feature type="region of interest" description="Disordered" evidence="1">
    <location>
        <begin position="339"/>
        <end position="361"/>
    </location>
</feature>
<gene>
    <name evidence="3" type="ORF">GPECTOR_978g246</name>
</gene>
<comment type="caution">
    <text evidence="3">The sequence shown here is derived from an EMBL/GenBank/DDBJ whole genome shotgun (WGS) entry which is preliminary data.</text>
</comment>
<dbReference type="InterPro" id="IPR019080">
    <property type="entry name" value="YqaJ_viral_recombinase"/>
</dbReference>
<dbReference type="Proteomes" id="UP000075714">
    <property type="component" value="Unassembled WGS sequence"/>
</dbReference>
<dbReference type="EMBL" id="LSYV01000973">
    <property type="protein sequence ID" value="KXZ41012.1"/>
    <property type="molecule type" value="Genomic_DNA"/>
</dbReference>
<protein>
    <recommendedName>
        <fullName evidence="2">YqaJ viral recombinase domain-containing protein</fullName>
    </recommendedName>
</protein>
<keyword evidence="4" id="KW-1185">Reference proteome</keyword>